<sequence length="968" mass="105830">MTTGYDFVIVGGGTAGLVVAARLSEDPSKTVAVIEAGANRKGDPRIDTPGLMLSLYEDPSYDWSFLTEPQAALNGRQIACPRGRVLGGSSALNFSAILYPSKADFNDWAELNDDQSWSAEAMAPYLRKFHTFRPASQATKQQMVLDYIDEASHGTKGPLQVTIPDGYSPFHEAWVKGFKELGFHAVDDPIHGRTIGCFTNPVSIHPDTRTREYSAASYYTQDVANRSNLHVLTESVAEKIIWADEAPLRATGVQVLRNGTGRELIRVQEGGEVILAAGAIKSPQILELSGIGNERLLSQHGITTRFNNPGVGENFQDHVVSSISYEIADDQMSGDNLQHDPQLLQAVLNMYQESRSGPMAGTPLGTAYLPPVDKNGVIDKAEFRKLVDEHINRYPDFPAKAKQYELLRKRLTESGEPSAEFLFIPMQLNKDTKQNTMAYLFGGRTPGSYVSGVPLLNHPFSRGTVHITSADPQANPAIDPRYLSHPLDLELQARHTQYLEQLVNTASMRSVLKEKGKRMPAEDPSDLETAKQIARDRAFTCFHPACTCPMMPLELGGVVDSRLVAHGTKNVRIVDASVFPLEPLGNIQATVYAVAERAADLIKAKSIEMRIETLSLFLIAGLAAPAPVADQNDEINDPARFTYYNSPTPLAGPCDLCTGPDGAIWAQNVLSDIITRIDPETGVVEEFDIPYENASGFTLQDLEPQQLALACAIQPGKDGMLYAAAGIRSQFLRINPTTKEIKVYTPPPPNNPLGNVLNFNDLWATDDGMYFTLTTANVLFHFDYKTEEFTPYVPPTPLAGPLGTFLASDGNIWICEFLASKMAKFDLSTKTFTEYPLPLGGLGPAVVRAESPPGTIWFTCFLGNSMGSINIYTGEVKIYPDLLPAALPTEDTVDGEGNIWYSTATRSTINKLDVKTGEITLVKQPVPLEIIPLPVSVPPLLNIAVHYGPGNAIWFTEVLNNRVGKYAL</sequence>
<dbReference type="InterPro" id="IPR000172">
    <property type="entry name" value="GMC_OxRdtase_N"/>
</dbReference>
<evidence type="ECO:0000259" key="2">
    <source>
        <dbReference type="PROSITE" id="PS00624"/>
    </source>
</evidence>
<dbReference type="Pfam" id="PF24684">
    <property type="entry name" value="Vgb_lyase"/>
    <property type="match status" value="1"/>
</dbReference>
<dbReference type="PANTHER" id="PTHR11552:SF210">
    <property type="entry name" value="GLUCOSE-METHANOL-CHOLINE OXIDOREDUCTASE N-TERMINAL DOMAIN-CONTAINING PROTEIN-RELATED"/>
    <property type="match status" value="1"/>
</dbReference>
<dbReference type="SUPFAM" id="SSF63829">
    <property type="entry name" value="Calcium-dependent phosphotriesterase"/>
    <property type="match status" value="2"/>
</dbReference>
<protein>
    <recommendedName>
        <fullName evidence="2">Glucose-methanol-choline oxidoreductase N-terminal domain-containing protein</fullName>
    </recommendedName>
</protein>
<dbReference type="PANTHER" id="PTHR11552">
    <property type="entry name" value="GLUCOSE-METHANOL-CHOLINE GMC OXIDOREDUCTASE"/>
    <property type="match status" value="1"/>
</dbReference>
<proteinExistence type="inferred from homology"/>
<dbReference type="EMBL" id="JAJVDC020000133">
    <property type="protein sequence ID" value="KAL1622584.1"/>
    <property type="molecule type" value="Genomic_DNA"/>
</dbReference>
<dbReference type="InterPro" id="IPR036188">
    <property type="entry name" value="FAD/NAD-bd_sf"/>
</dbReference>
<comment type="similarity">
    <text evidence="1">Belongs to the GMC oxidoreductase family.</text>
</comment>
<dbReference type="SUPFAM" id="SSF54373">
    <property type="entry name" value="FAD-linked reductases, C-terminal domain"/>
    <property type="match status" value="1"/>
</dbReference>
<gene>
    <name evidence="3" type="ORF">SLS56_008695</name>
</gene>
<dbReference type="Pfam" id="PF00732">
    <property type="entry name" value="GMC_oxred_N"/>
    <property type="match status" value="1"/>
</dbReference>
<dbReference type="Gene3D" id="3.30.560.10">
    <property type="entry name" value="Glucose Oxidase, domain 3"/>
    <property type="match status" value="1"/>
</dbReference>
<accession>A0ABR3SJB4</accession>
<dbReference type="InterPro" id="IPR015943">
    <property type="entry name" value="WD40/YVTN_repeat-like_dom_sf"/>
</dbReference>
<reference evidence="3 4" key="1">
    <citation type="submission" date="2024-02" db="EMBL/GenBank/DDBJ databases">
        <title>De novo assembly and annotation of 12 fungi associated with fruit tree decline syndrome in Ontario, Canada.</title>
        <authorList>
            <person name="Sulman M."/>
            <person name="Ellouze W."/>
            <person name="Ilyukhin E."/>
        </authorList>
    </citation>
    <scope>NUCLEOTIDE SEQUENCE [LARGE SCALE GENOMIC DNA]</scope>
    <source>
        <strain evidence="3 4">M1-105</strain>
    </source>
</reference>
<feature type="domain" description="Glucose-methanol-choline oxidoreductase N-terminal" evidence="2">
    <location>
        <begin position="278"/>
        <end position="292"/>
    </location>
</feature>
<dbReference type="Pfam" id="PF05199">
    <property type="entry name" value="GMC_oxred_C"/>
    <property type="match status" value="1"/>
</dbReference>
<name>A0ABR3SJB4_9PEZI</name>
<dbReference type="InterPro" id="IPR012132">
    <property type="entry name" value="GMC_OxRdtase"/>
</dbReference>
<dbReference type="InterPro" id="IPR007867">
    <property type="entry name" value="GMC_OxRtase_C"/>
</dbReference>
<dbReference type="PROSITE" id="PS00624">
    <property type="entry name" value="GMC_OXRED_2"/>
    <property type="match status" value="1"/>
</dbReference>
<organism evidence="3 4">
    <name type="scientific">Neofusicoccum ribis</name>
    <dbReference type="NCBI Taxonomy" id="45134"/>
    <lineage>
        <taxon>Eukaryota</taxon>
        <taxon>Fungi</taxon>
        <taxon>Dikarya</taxon>
        <taxon>Ascomycota</taxon>
        <taxon>Pezizomycotina</taxon>
        <taxon>Dothideomycetes</taxon>
        <taxon>Dothideomycetes incertae sedis</taxon>
        <taxon>Botryosphaeriales</taxon>
        <taxon>Botryosphaeriaceae</taxon>
        <taxon>Neofusicoccum</taxon>
    </lineage>
</organism>
<dbReference type="Gene3D" id="2.130.10.10">
    <property type="entry name" value="YVTN repeat-like/Quinoprotein amine dehydrogenase"/>
    <property type="match status" value="2"/>
</dbReference>
<comment type="caution">
    <text evidence="3">The sequence shown here is derived from an EMBL/GenBank/DDBJ whole genome shotgun (WGS) entry which is preliminary data.</text>
</comment>
<evidence type="ECO:0000256" key="1">
    <source>
        <dbReference type="ARBA" id="ARBA00010790"/>
    </source>
</evidence>
<dbReference type="SUPFAM" id="SSF51905">
    <property type="entry name" value="FAD/NAD(P)-binding domain"/>
    <property type="match status" value="1"/>
</dbReference>
<dbReference type="Proteomes" id="UP001521116">
    <property type="component" value="Unassembled WGS sequence"/>
</dbReference>
<dbReference type="Gene3D" id="3.50.50.60">
    <property type="entry name" value="FAD/NAD(P)-binding domain"/>
    <property type="match status" value="1"/>
</dbReference>
<evidence type="ECO:0000313" key="3">
    <source>
        <dbReference type="EMBL" id="KAL1622584.1"/>
    </source>
</evidence>
<keyword evidence="4" id="KW-1185">Reference proteome</keyword>
<evidence type="ECO:0000313" key="4">
    <source>
        <dbReference type="Proteomes" id="UP001521116"/>
    </source>
</evidence>